<evidence type="ECO:0000313" key="2">
    <source>
        <dbReference type="Proteomes" id="UP001484097"/>
    </source>
</evidence>
<comment type="caution">
    <text evidence="1">The sequence shown here is derived from an EMBL/GenBank/DDBJ whole genome shotgun (WGS) entry which is preliminary data.</text>
</comment>
<proteinExistence type="predicted"/>
<evidence type="ECO:0000313" key="1">
    <source>
        <dbReference type="EMBL" id="MEO9246440.1"/>
    </source>
</evidence>
<dbReference type="Proteomes" id="UP001484097">
    <property type="component" value="Unassembled WGS sequence"/>
</dbReference>
<name>A0ABV0IED2_9MICC</name>
<sequence>MSTYRITNNGDRLVAWTNKQITLVITLHRHARVELVKAGE</sequence>
<organism evidence="1 2">
    <name type="scientific">Citricoccus nitrophenolicus</name>
    <dbReference type="NCBI Taxonomy" id="863575"/>
    <lineage>
        <taxon>Bacteria</taxon>
        <taxon>Bacillati</taxon>
        <taxon>Actinomycetota</taxon>
        <taxon>Actinomycetes</taxon>
        <taxon>Micrococcales</taxon>
        <taxon>Micrococcaceae</taxon>
        <taxon>Citricoccus</taxon>
    </lineage>
</organism>
<reference evidence="1 2" key="1">
    <citation type="submission" date="2024-05" db="EMBL/GenBank/DDBJ databases">
        <authorList>
            <person name="Yi C."/>
        </authorList>
    </citation>
    <scope>NUCLEOTIDE SEQUENCE [LARGE SCALE GENOMIC DNA]</scope>
    <source>
        <strain evidence="1 2">XS13</strain>
    </source>
</reference>
<gene>
    <name evidence="1" type="ORF">ABDK96_01950</name>
</gene>
<dbReference type="RefSeq" id="WP_347918473.1">
    <property type="nucleotide sequence ID" value="NZ_JBDXMX010000001.1"/>
</dbReference>
<keyword evidence="2" id="KW-1185">Reference proteome</keyword>
<dbReference type="EMBL" id="JBDXMX010000001">
    <property type="protein sequence ID" value="MEO9246440.1"/>
    <property type="molecule type" value="Genomic_DNA"/>
</dbReference>
<accession>A0ABV0IED2</accession>
<protein>
    <submittedName>
        <fullName evidence="1">Uncharacterized protein</fullName>
    </submittedName>
</protein>